<keyword evidence="1" id="KW-0479">Metal-binding</keyword>
<evidence type="ECO:0000313" key="6">
    <source>
        <dbReference type="WBParaSite" id="Minc3s00336g10452"/>
    </source>
</evidence>
<evidence type="ECO:0000256" key="2">
    <source>
        <dbReference type="ARBA" id="ARBA00022771"/>
    </source>
</evidence>
<evidence type="ECO:0000313" key="5">
    <source>
        <dbReference type="Proteomes" id="UP000887563"/>
    </source>
</evidence>
<dbReference type="GO" id="GO:0008270">
    <property type="term" value="F:zinc ion binding"/>
    <property type="evidence" value="ECO:0007669"/>
    <property type="project" value="UniProtKB-KW"/>
</dbReference>
<dbReference type="InterPro" id="IPR011011">
    <property type="entry name" value="Znf_FYVE_PHD"/>
</dbReference>
<dbReference type="PROSITE" id="PS50013">
    <property type="entry name" value="CHROMO_2"/>
    <property type="match status" value="1"/>
</dbReference>
<dbReference type="InterPro" id="IPR001965">
    <property type="entry name" value="Znf_PHD"/>
</dbReference>
<name>A0A914L8C3_MELIC</name>
<organism evidence="5 6">
    <name type="scientific">Meloidogyne incognita</name>
    <name type="common">Southern root-knot nematode worm</name>
    <name type="synonym">Oxyuris incognita</name>
    <dbReference type="NCBI Taxonomy" id="6306"/>
    <lineage>
        <taxon>Eukaryota</taxon>
        <taxon>Metazoa</taxon>
        <taxon>Ecdysozoa</taxon>
        <taxon>Nematoda</taxon>
        <taxon>Chromadorea</taxon>
        <taxon>Rhabditida</taxon>
        <taxon>Tylenchina</taxon>
        <taxon>Tylenchomorpha</taxon>
        <taxon>Tylenchoidea</taxon>
        <taxon>Meloidogynidae</taxon>
        <taxon>Meloidogyninae</taxon>
        <taxon>Meloidogyne</taxon>
        <taxon>Meloidogyne incognita group</taxon>
    </lineage>
</organism>
<dbReference type="AlphaFoldDB" id="A0A914L8C3"/>
<keyword evidence="3" id="KW-0862">Zinc</keyword>
<protein>
    <submittedName>
        <fullName evidence="6">Chromo domain-containing protein</fullName>
    </submittedName>
</protein>
<keyword evidence="5" id="KW-1185">Reference proteome</keyword>
<dbReference type="Gene3D" id="3.30.40.10">
    <property type="entry name" value="Zinc/RING finger domain, C3HC4 (zinc finger)"/>
    <property type="match status" value="1"/>
</dbReference>
<dbReference type="Gene3D" id="2.40.50.40">
    <property type="match status" value="1"/>
</dbReference>
<feature type="domain" description="Chromo" evidence="4">
    <location>
        <begin position="188"/>
        <end position="220"/>
    </location>
</feature>
<dbReference type="Proteomes" id="UP000887563">
    <property type="component" value="Unplaced"/>
</dbReference>
<keyword evidence="2" id="KW-0863">Zinc-finger</keyword>
<evidence type="ECO:0000256" key="1">
    <source>
        <dbReference type="ARBA" id="ARBA00022723"/>
    </source>
</evidence>
<dbReference type="InterPro" id="IPR016197">
    <property type="entry name" value="Chromo-like_dom_sf"/>
</dbReference>
<accession>A0A914L8C3</accession>
<proteinExistence type="predicted"/>
<evidence type="ECO:0000256" key="3">
    <source>
        <dbReference type="ARBA" id="ARBA00022833"/>
    </source>
</evidence>
<sequence length="316" mass="37218">MTIIERNYDNFDSNYLSNFKLSILENKLLIKINKQTKEFKEKFGIKKQKIKNLEKYYKRLLNENNWKEINLLSYKINLIEKIGKINEIGGDIINKIKEINRKLNEGKQKTKNNFSIVPYQQKELVLRGIKAAPILIVKPESNLELIKGKNIKPEDKIKNLKNRLNNLCNGEEIYHKEKKEWDGKEEVDKIEKILNVAEDADGDICFLVKWENHDASENSWIAYEEIGHYPITREYINGIITNDDNKIHECFCKYCGVRKGIEFNSIQCVKCKFWVHGHCAGYTKSQIRSMKESEFKCKYCKQEEEEEKKKLALIGI</sequence>
<dbReference type="SUPFAM" id="SSF54160">
    <property type="entry name" value="Chromo domain-like"/>
    <property type="match status" value="1"/>
</dbReference>
<evidence type="ECO:0000259" key="4">
    <source>
        <dbReference type="PROSITE" id="PS50013"/>
    </source>
</evidence>
<dbReference type="InterPro" id="IPR013083">
    <property type="entry name" value="Znf_RING/FYVE/PHD"/>
</dbReference>
<dbReference type="SMART" id="SM00249">
    <property type="entry name" value="PHD"/>
    <property type="match status" value="1"/>
</dbReference>
<dbReference type="CDD" id="cd15489">
    <property type="entry name" value="PHD_SF"/>
    <property type="match status" value="1"/>
</dbReference>
<dbReference type="SUPFAM" id="SSF57903">
    <property type="entry name" value="FYVE/PHD zinc finger"/>
    <property type="match status" value="1"/>
</dbReference>
<reference evidence="6" key="1">
    <citation type="submission" date="2022-11" db="UniProtKB">
        <authorList>
            <consortium name="WormBaseParasite"/>
        </authorList>
    </citation>
    <scope>IDENTIFICATION</scope>
</reference>
<dbReference type="WBParaSite" id="Minc3s00336g10452">
    <property type="protein sequence ID" value="Minc3s00336g10452"/>
    <property type="gene ID" value="Minc3s00336g10452"/>
</dbReference>
<dbReference type="InterPro" id="IPR000953">
    <property type="entry name" value="Chromo/chromo_shadow_dom"/>
</dbReference>